<dbReference type="EMBL" id="HG996467">
    <property type="protein sequence ID" value="CAG1862452.1"/>
    <property type="molecule type" value="Genomic_DNA"/>
</dbReference>
<proteinExistence type="predicted"/>
<reference evidence="1" key="1">
    <citation type="submission" date="2021-03" db="EMBL/GenBank/DDBJ databases">
        <authorList>
            <consortium name="Genoscope - CEA"/>
            <person name="William W."/>
        </authorList>
    </citation>
    <scope>NUCLEOTIDE SEQUENCE</scope>
    <source>
        <strain evidence="1">Doubled-haploid Pahang</strain>
    </source>
</reference>
<sequence length="42" mass="4881">MFFTDSQKNIKEVLFFPTMKPQDEPSTKGILFNSVLCCEPRI</sequence>
<organism evidence="1">
    <name type="scientific">Musa acuminata subsp. malaccensis</name>
    <name type="common">Wild banana</name>
    <name type="synonym">Musa malaccensis</name>
    <dbReference type="NCBI Taxonomy" id="214687"/>
    <lineage>
        <taxon>Eukaryota</taxon>
        <taxon>Viridiplantae</taxon>
        <taxon>Streptophyta</taxon>
        <taxon>Embryophyta</taxon>
        <taxon>Tracheophyta</taxon>
        <taxon>Spermatophyta</taxon>
        <taxon>Magnoliopsida</taxon>
        <taxon>Liliopsida</taxon>
        <taxon>Zingiberales</taxon>
        <taxon>Musaceae</taxon>
        <taxon>Musa</taxon>
    </lineage>
</organism>
<gene>
    <name evidence="1" type="ORF">GSMUA_73460.1</name>
</gene>
<protein>
    <submittedName>
        <fullName evidence="1">(wild Malaysian banana) hypothetical protein</fullName>
    </submittedName>
</protein>
<evidence type="ECO:0000313" key="1">
    <source>
        <dbReference type="EMBL" id="CAG1862452.1"/>
    </source>
</evidence>
<dbReference type="AlphaFoldDB" id="A0A8D7FQR5"/>
<name>A0A8D7FQR5_MUSAM</name>
<accession>A0A8D7FQR5</accession>